<sequence length="409" mass="45341">MATSLDLDQVRGNFPALARDQVYFDNAGGSQTLRTVAERIRDYLLNSNVQLGASYATGKKATSRYNEGYTAAAKYIGASSDEIVIGPSITQLFRNVSYALDFKGGDELVVSALDHEANIAPWVDLARRQNLVLKWWKANADAPDAKTNPKLLASDLAALLTDRTRLVSCTHVSNVLGSIHDVKTIAATVHAHNPNTLVCVDAVAYAPHRKIEVKDLGVDLYSFSWYKVYGPHCAILYASPLAQSALRSLGHFFSPHSTLEYKLALAGSSYELVHSIPAVVEYLDGGGEEVSKWEGISAQEGKLQEGLLHWLNARSDVTVWGERSADVRLRVPTISFTVERWGSRELVEEVEKESNFGFRWGSFYSRRLVKETLGLGDEGVVRVSMVHYNTVDEVERLIEVLERVLARRK</sequence>
<dbReference type="Proteomes" id="UP000078237">
    <property type="component" value="Unassembled WGS sequence"/>
</dbReference>
<dbReference type="Pfam" id="PF00266">
    <property type="entry name" value="Aminotran_5"/>
    <property type="match status" value="1"/>
</dbReference>
<dbReference type="EMBL" id="LCTW02000275">
    <property type="protein sequence ID" value="KXX75371.1"/>
    <property type="molecule type" value="Genomic_DNA"/>
</dbReference>
<dbReference type="PANTHER" id="PTHR43586">
    <property type="entry name" value="CYSTEINE DESULFURASE"/>
    <property type="match status" value="1"/>
</dbReference>
<dbReference type="Gene3D" id="3.40.640.10">
    <property type="entry name" value="Type I PLP-dependent aspartate aminotransferase-like (Major domain)"/>
    <property type="match status" value="1"/>
</dbReference>
<name>A0A175VW20_9PEZI</name>
<dbReference type="InterPro" id="IPR015421">
    <property type="entry name" value="PyrdxlP-dep_Trfase_major"/>
</dbReference>
<comment type="caution">
    <text evidence="2">The sequence shown here is derived from an EMBL/GenBank/DDBJ whole genome shotgun (WGS) entry which is preliminary data.</text>
</comment>
<dbReference type="AlphaFoldDB" id="A0A175VW20"/>
<reference evidence="2 3" key="1">
    <citation type="journal article" date="2016" name="Genome Announc.">
        <title>Genome Sequence of Madurella mycetomatis mm55, Isolated from a Human Mycetoma Case in Sudan.</title>
        <authorList>
            <person name="Smit S."/>
            <person name="Derks M.F."/>
            <person name="Bervoets S."/>
            <person name="Fahal A."/>
            <person name="van Leeuwen W."/>
            <person name="van Belkum A."/>
            <person name="van de Sande W.W."/>
        </authorList>
    </citation>
    <scope>NUCLEOTIDE SEQUENCE [LARGE SCALE GENOMIC DNA]</scope>
    <source>
        <strain evidence="3">mm55</strain>
    </source>
</reference>
<dbReference type="InterPro" id="IPR015422">
    <property type="entry name" value="PyrdxlP-dep_Trfase_small"/>
</dbReference>
<dbReference type="STRING" id="100816.A0A175VW20"/>
<evidence type="ECO:0000313" key="2">
    <source>
        <dbReference type="EMBL" id="KXX75371.1"/>
    </source>
</evidence>
<dbReference type="Gene3D" id="3.90.1150.10">
    <property type="entry name" value="Aspartate Aminotransferase, domain 1"/>
    <property type="match status" value="1"/>
</dbReference>
<dbReference type="PANTHER" id="PTHR43586:SF21">
    <property type="entry name" value="PYRIDOXAL PHOSPHATE (PLP)-DEPENDENT ASPARTATE AMINOTRANSFERASE SUPERFAMILY"/>
    <property type="match status" value="1"/>
</dbReference>
<evidence type="ECO:0000313" key="3">
    <source>
        <dbReference type="Proteomes" id="UP000078237"/>
    </source>
</evidence>
<evidence type="ECO:0000259" key="1">
    <source>
        <dbReference type="Pfam" id="PF00266"/>
    </source>
</evidence>
<gene>
    <name evidence="2" type="ORF">MMYC01_207500</name>
</gene>
<dbReference type="SUPFAM" id="SSF53383">
    <property type="entry name" value="PLP-dependent transferases"/>
    <property type="match status" value="1"/>
</dbReference>
<dbReference type="InterPro" id="IPR000192">
    <property type="entry name" value="Aminotrans_V_dom"/>
</dbReference>
<dbReference type="VEuPathDB" id="FungiDB:MMYC01_207500"/>
<dbReference type="InterPro" id="IPR015424">
    <property type="entry name" value="PyrdxlP-dep_Trfase"/>
</dbReference>
<accession>A0A175VW20</accession>
<protein>
    <submittedName>
        <fullName evidence="2">Cysteine desulfurase</fullName>
    </submittedName>
</protein>
<feature type="domain" description="Aminotransferase class V" evidence="1">
    <location>
        <begin position="22"/>
        <end position="397"/>
    </location>
</feature>
<proteinExistence type="predicted"/>
<dbReference type="OrthoDB" id="420046at2759"/>
<organism evidence="2 3">
    <name type="scientific">Madurella mycetomatis</name>
    <dbReference type="NCBI Taxonomy" id="100816"/>
    <lineage>
        <taxon>Eukaryota</taxon>
        <taxon>Fungi</taxon>
        <taxon>Dikarya</taxon>
        <taxon>Ascomycota</taxon>
        <taxon>Pezizomycotina</taxon>
        <taxon>Sordariomycetes</taxon>
        <taxon>Sordariomycetidae</taxon>
        <taxon>Sordariales</taxon>
        <taxon>Sordariales incertae sedis</taxon>
        <taxon>Madurella</taxon>
    </lineage>
</organism>
<keyword evidence="3" id="KW-1185">Reference proteome</keyword>